<proteinExistence type="predicted"/>
<accession>A0A2P6NP05</accession>
<comment type="caution">
    <text evidence="2">The sequence shown here is derived from an EMBL/GenBank/DDBJ whole genome shotgun (WGS) entry which is preliminary data.</text>
</comment>
<protein>
    <recommendedName>
        <fullName evidence="4">Selenoprotein H</fullName>
    </recommendedName>
</protein>
<evidence type="ECO:0000256" key="1">
    <source>
        <dbReference type="ARBA" id="ARBA00023284"/>
    </source>
</evidence>
<evidence type="ECO:0008006" key="4">
    <source>
        <dbReference type="Google" id="ProtNLM"/>
    </source>
</evidence>
<sequence>MPRGKRKKVNEDLEEVVVKNKGKALVARLEEEFPSADIEVKLGRKNSFEVDISIKEGPSVSVWSGINLGPPRKLKWPDHDVVVQRIRDHLEGKENKVSSEEE</sequence>
<dbReference type="AlphaFoldDB" id="A0A2P6NP05"/>
<dbReference type="OrthoDB" id="1933874at2759"/>
<evidence type="ECO:0000313" key="2">
    <source>
        <dbReference type="EMBL" id="PRP85676.1"/>
    </source>
</evidence>
<dbReference type="InParanoid" id="A0A2P6NP05"/>
<dbReference type="Pfam" id="PF10262">
    <property type="entry name" value="Rdx"/>
    <property type="match status" value="1"/>
</dbReference>
<gene>
    <name evidence="2" type="ORF">PROFUN_06510</name>
</gene>
<dbReference type="Proteomes" id="UP000241769">
    <property type="component" value="Unassembled WGS sequence"/>
</dbReference>
<dbReference type="Gene3D" id="3.40.30.10">
    <property type="entry name" value="Glutaredoxin"/>
    <property type="match status" value="1"/>
</dbReference>
<organism evidence="2 3">
    <name type="scientific">Planoprotostelium fungivorum</name>
    <dbReference type="NCBI Taxonomy" id="1890364"/>
    <lineage>
        <taxon>Eukaryota</taxon>
        <taxon>Amoebozoa</taxon>
        <taxon>Evosea</taxon>
        <taxon>Variosea</taxon>
        <taxon>Cavosteliida</taxon>
        <taxon>Cavosteliaceae</taxon>
        <taxon>Planoprotostelium</taxon>
    </lineage>
</organism>
<keyword evidence="3" id="KW-1185">Reference proteome</keyword>
<name>A0A2P6NP05_9EUKA</name>
<dbReference type="InterPro" id="IPR011893">
    <property type="entry name" value="Selenoprotein_Rdx-typ"/>
</dbReference>
<keyword evidence="1" id="KW-0676">Redox-active center</keyword>
<evidence type="ECO:0000313" key="3">
    <source>
        <dbReference type="Proteomes" id="UP000241769"/>
    </source>
</evidence>
<reference evidence="2 3" key="1">
    <citation type="journal article" date="2018" name="Genome Biol. Evol.">
        <title>Multiple Roots of Fruiting Body Formation in Amoebozoa.</title>
        <authorList>
            <person name="Hillmann F."/>
            <person name="Forbes G."/>
            <person name="Novohradska S."/>
            <person name="Ferling I."/>
            <person name="Riege K."/>
            <person name="Groth M."/>
            <person name="Westermann M."/>
            <person name="Marz M."/>
            <person name="Spaller T."/>
            <person name="Winckler T."/>
            <person name="Schaap P."/>
            <person name="Glockner G."/>
        </authorList>
    </citation>
    <scope>NUCLEOTIDE SEQUENCE [LARGE SCALE GENOMIC DNA]</scope>
    <source>
        <strain evidence="2 3">Jena</strain>
    </source>
</reference>
<dbReference type="EMBL" id="MDYQ01000041">
    <property type="protein sequence ID" value="PRP85676.1"/>
    <property type="molecule type" value="Genomic_DNA"/>
</dbReference>